<gene>
    <name evidence="1" type="ORF">BDV25DRAFT_129688</name>
</gene>
<evidence type="ECO:0000313" key="1">
    <source>
        <dbReference type="EMBL" id="KAE8150279.1"/>
    </source>
</evidence>
<dbReference type="EMBL" id="ML742098">
    <property type="protein sequence ID" value="KAE8150279.1"/>
    <property type="molecule type" value="Genomic_DNA"/>
</dbReference>
<accession>A0A5N6TW21</accession>
<keyword evidence="2" id="KW-1185">Reference proteome</keyword>
<dbReference type="OrthoDB" id="3549294at2759"/>
<proteinExistence type="predicted"/>
<dbReference type="AlphaFoldDB" id="A0A5N6TW21"/>
<organism evidence="1 2">
    <name type="scientific">Aspergillus avenaceus</name>
    <dbReference type="NCBI Taxonomy" id="36643"/>
    <lineage>
        <taxon>Eukaryota</taxon>
        <taxon>Fungi</taxon>
        <taxon>Dikarya</taxon>
        <taxon>Ascomycota</taxon>
        <taxon>Pezizomycotina</taxon>
        <taxon>Eurotiomycetes</taxon>
        <taxon>Eurotiomycetidae</taxon>
        <taxon>Eurotiales</taxon>
        <taxon>Aspergillaceae</taxon>
        <taxon>Aspergillus</taxon>
        <taxon>Aspergillus subgen. Circumdati</taxon>
    </lineage>
</organism>
<sequence length="369" mass="42098">MRGSEGFVDTYLDAFLRLVDNVPPFCYSIGSDHVSGGYKYPLILQSSLLIETTRDKTYNRRWRSLDYFQCLGFPFPKVFEKHTASDSHLASSDRQSHQTYLTTITLAWSYVISCRWVEICDGVGESVQLVHRNSLDYWELVIRGLWSAEMKRGKGSEVSPDSALAFNILLDFCTKNHLERELLTGFTTVFMLTSRNIPLPKIAPPILVSHPYKPSSRNEQKFQKILDNINRYMSLSATQNALDSLLYSTFFDPRVPCNLTKPLLDMMLRDIPPLFLQIAYYPQLAIKGIVICTKKFATSFLCRDEAPVPWTPSPPFKHPKFHLQYPILGLQCTLLHNIHPGGAQTLKVCSKEQTVGEQQSLNTTSRLFN</sequence>
<dbReference type="Proteomes" id="UP000325780">
    <property type="component" value="Unassembled WGS sequence"/>
</dbReference>
<protein>
    <submittedName>
        <fullName evidence="1">Uncharacterized protein</fullName>
    </submittedName>
</protein>
<reference evidence="1 2" key="1">
    <citation type="submission" date="2019-04" db="EMBL/GenBank/DDBJ databases">
        <title>Friends and foes A comparative genomics study of 23 Aspergillus species from section Flavi.</title>
        <authorList>
            <consortium name="DOE Joint Genome Institute"/>
            <person name="Kjaerbolling I."/>
            <person name="Vesth T."/>
            <person name="Frisvad J.C."/>
            <person name="Nybo J.L."/>
            <person name="Theobald S."/>
            <person name="Kildgaard S."/>
            <person name="Isbrandt T."/>
            <person name="Kuo A."/>
            <person name="Sato A."/>
            <person name="Lyhne E.K."/>
            <person name="Kogle M.E."/>
            <person name="Wiebenga A."/>
            <person name="Kun R.S."/>
            <person name="Lubbers R.J."/>
            <person name="Makela M.R."/>
            <person name="Barry K."/>
            <person name="Chovatia M."/>
            <person name="Clum A."/>
            <person name="Daum C."/>
            <person name="Haridas S."/>
            <person name="He G."/>
            <person name="LaButti K."/>
            <person name="Lipzen A."/>
            <person name="Mondo S."/>
            <person name="Riley R."/>
            <person name="Salamov A."/>
            <person name="Simmons B.A."/>
            <person name="Magnuson J.K."/>
            <person name="Henrissat B."/>
            <person name="Mortensen U.H."/>
            <person name="Larsen T.O."/>
            <person name="Devries R.P."/>
            <person name="Grigoriev I.V."/>
            <person name="Machida M."/>
            <person name="Baker S.E."/>
            <person name="Andersen M.R."/>
        </authorList>
    </citation>
    <scope>NUCLEOTIDE SEQUENCE [LARGE SCALE GENOMIC DNA]</scope>
    <source>
        <strain evidence="1 2">IBT 18842</strain>
    </source>
</reference>
<evidence type="ECO:0000313" key="2">
    <source>
        <dbReference type="Proteomes" id="UP000325780"/>
    </source>
</evidence>
<name>A0A5N6TW21_ASPAV</name>